<keyword evidence="2" id="KW-1185">Reference proteome</keyword>
<accession>A0ACC0WYJ9</accession>
<evidence type="ECO:0000313" key="2">
    <source>
        <dbReference type="Proteomes" id="UP001163321"/>
    </source>
</evidence>
<name>A0ACC0WYJ9_9STRA</name>
<gene>
    <name evidence="1" type="ORF">PsorP6_000120</name>
</gene>
<organism evidence="1 2">
    <name type="scientific">Peronosclerospora sorghi</name>
    <dbReference type="NCBI Taxonomy" id="230839"/>
    <lineage>
        <taxon>Eukaryota</taxon>
        <taxon>Sar</taxon>
        <taxon>Stramenopiles</taxon>
        <taxon>Oomycota</taxon>
        <taxon>Peronosporomycetes</taxon>
        <taxon>Peronosporales</taxon>
        <taxon>Peronosporaceae</taxon>
        <taxon>Peronosclerospora</taxon>
    </lineage>
</organism>
<sequence length="129" mass="14347">MHNRESAVHEVQQANDSMLRNKERFAAARATSGAVASAMRAEQKISSADDHMSQAKEQVQFIANSLKVETKRMDSGKTANLKTALLSLDTLELEYHVQILGEDYVFSNDLNHMKVILAMSKVCYARACS</sequence>
<protein>
    <submittedName>
        <fullName evidence="1">Uncharacterized protein</fullName>
    </submittedName>
</protein>
<proteinExistence type="predicted"/>
<reference evidence="1 2" key="1">
    <citation type="journal article" date="2022" name="bioRxiv">
        <title>The genome of the oomycete Peronosclerospora sorghi, a cosmopolitan pathogen of maize and sorghum, is inflated with dispersed pseudogenes.</title>
        <authorList>
            <person name="Fletcher K."/>
            <person name="Martin F."/>
            <person name="Isakeit T."/>
            <person name="Cavanaugh K."/>
            <person name="Magill C."/>
            <person name="Michelmore R."/>
        </authorList>
    </citation>
    <scope>NUCLEOTIDE SEQUENCE [LARGE SCALE GENOMIC DNA]</scope>
    <source>
        <strain evidence="1">P6</strain>
    </source>
</reference>
<comment type="caution">
    <text evidence="1">The sequence shown here is derived from an EMBL/GenBank/DDBJ whole genome shotgun (WGS) entry which is preliminary data.</text>
</comment>
<dbReference type="EMBL" id="CM047580">
    <property type="protein sequence ID" value="KAI9923105.1"/>
    <property type="molecule type" value="Genomic_DNA"/>
</dbReference>
<dbReference type="Proteomes" id="UP001163321">
    <property type="component" value="Chromosome 1"/>
</dbReference>
<evidence type="ECO:0000313" key="1">
    <source>
        <dbReference type="EMBL" id="KAI9923105.1"/>
    </source>
</evidence>